<feature type="domain" description="Scaffold protein FimL second" evidence="1">
    <location>
        <begin position="160"/>
        <end position="284"/>
    </location>
</feature>
<gene>
    <name evidence="2" type="ORF">EF096_12165</name>
</gene>
<comment type="caution">
    <text evidence="2">The sequence shown here is derived from an EMBL/GenBank/DDBJ whole genome shotgun (WGS) entry which is preliminary data.</text>
</comment>
<sequence length="558" mass="60530">MLSGTTSLDLVRDELFTSMGEVENLLQQFLDDRQNGNLLQQSIEGLQQLRGTLALIELKGAAELLDEMVALATDIPTHDGDERNEPLSALCDALFLLERYLDQARQSGRERPELLLPTINQLRAHRPGVPALPQSHFYPLPVAGLPANLRSGSKGSIEPKAFNRLRQMYQMGLLSLIRDDAPAAATPLMQRALQRFESCLSAPVATLCWVAGAALEAIEQTPLELSAPRKRLFSMLDREIKRDAQGASDGVNAALLHELLYLVALADGNCSRSQEVAEAYQLPDPGFTELEIQNAFGRLRGPGVDVMHSVAEALREEITAIKDLLDLLARNAGDADHSLEMLATGLERLWKTLGMLDLQVESKAIQVVCGQIAGWNSDSPQSLDALEQVADAVLRAETAVNYLDSQGDEGEARMNATGGVSEPLELKEARIVLIEESQAGLALAKRSITAYMESGNDAMHLLNVPPSLETVRGGLVFLGMGRAASIIQMAASFIRETMLERKQVPQDQQLEVLADALTSIEFYLESAERAAVATGDVLTLAEESLAELGYAVSGSTVE</sequence>
<name>A0ABX9XGV3_9PSED</name>
<proteinExistence type="predicted"/>
<evidence type="ECO:0000313" key="3">
    <source>
        <dbReference type="Proteomes" id="UP000275199"/>
    </source>
</evidence>
<evidence type="ECO:0000259" key="1">
    <source>
        <dbReference type="Pfam" id="PF26379"/>
    </source>
</evidence>
<evidence type="ECO:0000313" key="2">
    <source>
        <dbReference type="EMBL" id="ROZ83799.1"/>
    </source>
</evidence>
<reference evidence="2 3" key="1">
    <citation type="submission" date="2018-11" db="EMBL/GenBank/DDBJ databases">
        <authorList>
            <person name="Jang G.I."/>
            <person name="Hwang C.Y."/>
        </authorList>
    </citation>
    <scope>NUCLEOTIDE SEQUENCE [LARGE SCALE GENOMIC DNA]</scope>
    <source>
        <strain evidence="2 3">SSM26</strain>
    </source>
</reference>
<dbReference type="Proteomes" id="UP000275199">
    <property type="component" value="Unassembled WGS sequence"/>
</dbReference>
<keyword evidence="3" id="KW-1185">Reference proteome</keyword>
<dbReference type="SUPFAM" id="SSF47226">
    <property type="entry name" value="Histidine-containing phosphotransfer domain, HPT domain"/>
    <property type="match status" value="1"/>
</dbReference>
<dbReference type="InterPro" id="IPR036641">
    <property type="entry name" value="HPT_dom_sf"/>
</dbReference>
<accession>A0ABX9XGV3</accession>
<dbReference type="InterPro" id="IPR058661">
    <property type="entry name" value="FimL_2nd"/>
</dbReference>
<organism evidence="2 3">
    <name type="scientific">Pseudomonas neustonica</name>
    <dbReference type="NCBI Taxonomy" id="2487346"/>
    <lineage>
        <taxon>Bacteria</taxon>
        <taxon>Pseudomonadati</taxon>
        <taxon>Pseudomonadota</taxon>
        <taxon>Gammaproteobacteria</taxon>
        <taxon>Pseudomonadales</taxon>
        <taxon>Pseudomonadaceae</taxon>
        <taxon>Pseudomonas</taxon>
    </lineage>
</organism>
<protein>
    <submittedName>
        <fullName evidence="2">Ferrous iron transporter B</fullName>
    </submittedName>
</protein>
<dbReference type="Pfam" id="PF26379">
    <property type="entry name" value="FimL_2nd"/>
    <property type="match status" value="1"/>
</dbReference>
<dbReference type="EMBL" id="RKKU01000014">
    <property type="protein sequence ID" value="ROZ83799.1"/>
    <property type="molecule type" value="Genomic_DNA"/>
</dbReference>